<dbReference type="PANTHER" id="PTHR21963">
    <property type="entry name" value="PF6"/>
    <property type="match status" value="1"/>
</dbReference>
<name>A0A1R2BJW0_9CILI</name>
<dbReference type="EMBL" id="MPUH01000596">
    <property type="protein sequence ID" value="OMJ77048.1"/>
    <property type="molecule type" value="Genomic_DNA"/>
</dbReference>
<evidence type="ECO:0000313" key="3">
    <source>
        <dbReference type="Proteomes" id="UP000187209"/>
    </source>
</evidence>
<evidence type="ECO:0000256" key="1">
    <source>
        <dbReference type="SAM" id="MobiDB-lite"/>
    </source>
</evidence>
<protein>
    <submittedName>
        <fullName evidence="2">Uncharacterized protein</fullName>
    </submittedName>
</protein>
<dbReference type="PANTHER" id="PTHR21963:SF1">
    <property type="entry name" value="SPERM-ASSOCIATED ANTIGEN 17"/>
    <property type="match status" value="1"/>
</dbReference>
<proteinExistence type="predicted"/>
<feature type="region of interest" description="Disordered" evidence="1">
    <location>
        <begin position="213"/>
        <end position="247"/>
    </location>
</feature>
<gene>
    <name evidence="2" type="ORF">SteCoe_23447</name>
</gene>
<dbReference type="GO" id="GO:1990716">
    <property type="term" value="C:axonemal central apparatus"/>
    <property type="evidence" value="ECO:0007669"/>
    <property type="project" value="TreeGrafter"/>
</dbReference>
<reference evidence="2 3" key="1">
    <citation type="submission" date="2016-11" db="EMBL/GenBank/DDBJ databases">
        <title>The macronuclear genome of Stentor coeruleus: a giant cell with tiny introns.</title>
        <authorList>
            <person name="Slabodnick M."/>
            <person name="Ruby J.G."/>
            <person name="Reiff S.B."/>
            <person name="Swart E.C."/>
            <person name="Gosai S."/>
            <person name="Prabakaran S."/>
            <person name="Witkowska E."/>
            <person name="Larue G.E."/>
            <person name="Fisher S."/>
            <person name="Freeman R.M."/>
            <person name="Gunawardena J."/>
            <person name="Chu W."/>
            <person name="Stover N.A."/>
            <person name="Gregory B.D."/>
            <person name="Nowacki M."/>
            <person name="Derisi J."/>
            <person name="Roy S.W."/>
            <person name="Marshall W.F."/>
            <person name="Sood P."/>
        </authorList>
    </citation>
    <scope>NUCLEOTIDE SEQUENCE [LARGE SCALE GENOMIC DNA]</scope>
    <source>
        <strain evidence="2">WM001</strain>
    </source>
</reference>
<organism evidence="2 3">
    <name type="scientific">Stentor coeruleus</name>
    <dbReference type="NCBI Taxonomy" id="5963"/>
    <lineage>
        <taxon>Eukaryota</taxon>
        <taxon>Sar</taxon>
        <taxon>Alveolata</taxon>
        <taxon>Ciliophora</taxon>
        <taxon>Postciliodesmatophora</taxon>
        <taxon>Heterotrichea</taxon>
        <taxon>Heterotrichida</taxon>
        <taxon>Stentoridae</taxon>
        <taxon>Stentor</taxon>
    </lineage>
</organism>
<dbReference type="Proteomes" id="UP000187209">
    <property type="component" value="Unassembled WGS sequence"/>
</dbReference>
<evidence type="ECO:0000313" key="2">
    <source>
        <dbReference type="EMBL" id="OMJ77048.1"/>
    </source>
</evidence>
<dbReference type="InterPro" id="IPR026173">
    <property type="entry name" value="SPAG17"/>
</dbReference>
<dbReference type="OrthoDB" id="10257153at2759"/>
<keyword evidence="3" id="KW-1185">Reference proteome</keyword>
<sequence length="1180" mass="137069">MGVKKKEEKKQEDAIDISTLPPCKTMIISLIWHPYLALLSKYLKIHDFKLITREELIASVKEKALEPTPTNLSTICKNKIEELQLPIRKEKKEALKKEENSGKYDLVIILKGFPLTLEETIELDTYELLIETLMYMRPTINHINNHLKKRTEIYNNKVQELTNNGLDPSTLIQPILPDLYPPVIHTLDKFSIEKKQYKNLHIKVYEFESEEDLESKDEAKEEKEEVKKKDVKAPVKKGEEPKDEEIDPNDPKIKFCMGYLEDVKNLINSKNAYEYWRRTIKLLPLFPDKTSLQTSKSQASLESTGRRSDVVEKSDISLDELPKTWDFSYYNACISTLPDSACTPGLFLGCALRWLCRDSVNSQLFFKSKPHNEALTILNFNDRVKIRGEKNYFYMSENELPETLEKIMSTQNIPGVNRYQLPNKTPDPERLAETTKLLSFASFPAEYYERSLTLIEFEKILGRVHTERAWNFGNRIYEENLSIEDFYQVHLKMSIFEPEILTEYDKRTDSLLLCMYFRTPPGRIIRKAWKTKWKVCPNYCQFLNMFHDKESNVFYDIDPNLVGPIKERSKIMYPADNSVIKMIEYHAGPRKNYYDENLLRPRYRPIVYKDGWYFGIRKHGGNEFWANFDKERILAEMGENGLELNFTLESGLIVKILPGGEILQQKPNSEEENRVIFPNGSVARYKKDGSIELLMPTGEVSVQSKDKLWVITNNKGRRLAKRNRNSFPMDRIQVTTQIDAETLAKVIIREDLVLSLKFSDSSFAVLHQDGTRIYTSADKNTIFIECAGYAPVRIYKDSIKARQNTIIGLGSSDSGLGAEDIMLRSNDGVLIETVLPNSTKIQSFVQKQELEAYNQFSINRVNLVKRQDGTIMKTSQDGEVVFITAEARDILAKANGDNAYFYDIFTLPDERNSGVYTIRVDTGKLWTKDNEGNYFEVTTDGKAIERLAVSLNVEDTEPMSPYLSEGEYIDPECKFLPPPATIIPPRLFVVRDNKAKEFFEESQLEYHFLNFEGKHVKEECKGYTAHSWIKEKDDKDAYTFPGSPFQTYSLPKLVSPILQTLILSPTPILVSYVFRRIYEYPAIDEERREIIQKDSEKYEEWKDAKEKEKKRLEINDPRNDVEKTKYEQFMQRLMKFRGYVEPKVEKEESDKFSDFYVELSDEEPGEIPEIKVSSLKMESV</sequence>
<feature type="compositionally biased region" description="Basic and acidic residues" evidence="1">
    <location>
        <begin position="216"/>
        <end position="240"/>
    </location>
</feature>
<comment type="caution">
    <text evidence="2">The sequence shown here is derived from an EMBL/GenBank/DDBJ whole genome shotgun (WGS) entry which is preliminary data.</text>
</comment>
<dbReference type="GO" id="GO:1904158">
    <property type="term" value="P:axonemal central apparatus assembly"/>
    <property type="evidence" value="ECO:0007669"/>
    <property type="project" value="TreeGrafter"/>
</dbReference>
<dbReference type="AlphaFoldDB" id="A0A1R2BJW0"/>
<accession>A0A1R2BJW0</accession>